<reference evidence="3" key="1">
    <citation type="journal article" date="2019" name="Int. J. Syst. Evol. Microbiol.">
        <title>The Global Catalogue of Microorganisms (GCM) 10K type strain sequencing project: providing services to taxonomists for standard genome sequencing and annotation.</title>
        <authorList>
            <consortium name="The Broad Institute Genomics Platform"/>
            <consortium name="The Broad Institute Genome Sequencing Center for Infectious Disease"/>
            <person name="Wu L."/>
            <person name="Ma J."/>
        </authorList>
    </citation>
    <scope>NUCLEOTIDE SEQUENCE [LARGE SCALE GENOMIC DNA]</scope>
    <source>
        <strain evidence="3">WYCCWR 12678</strain>
    </source>
</reference>
<dbReference type="Gene3D" id="1.10.3210.10">
    <property type="entry name" value="Hypothetical protein af1432"/>
    <property type="match status" value="1"/>
</dbReference>
<dbReference type="InterPro" id="IPR050124">
    <property type="entry name" value="tRNA_CCA-adding_enzyme"/>
</dbReference>
<keyword evidence="1" id="KW-0547">Nucleotide-binding</keyword>
<protein>
    <recommendedName>
        <fullName evidence="4">HD domain-containing protein</fullName>
    </recommendedName>
</protein>
<name>A0ABV9Q900_9BACL</name>
<sequence length="316" mass="35690">MTTLTLRINGTVSSQEVEALLAQARQKLNAGEDVAIQAPFRTPKVRAPFINLAKECGAHTEAIFVHQGIHRDLQIPTYAESLNRIEILQDLQVDRQAAEFFQQNEKELVSDPVKVFRRLEREGALLKFIPEYKGTIGLDQHSPYHTYSVFDHILEATAFVAGTSLKMVWTLLLHDIGKGYPGIKQFLGVIVEPYASYAKKERVVIENGERIRNGLDSGATYRVNGTDIPEQYVKTDLMGHFYDHENVGAQLALKILPRMGYPIELALEVATLIQFHMMMPRNMDTISPTSLKKWYAKVGPYASDLMMVRMADNRGK</sequence>
<dbReference type="Proteomes" id="UP001596002">
    <property type="component" value="Unassembled WGS sequence"/>
</dbReference>
<organism evidence="2 3">
    <name type="scientific">Effusibacillus consociatus</name>
    <dbReference type="NCBI Taxonomy" id="1117041"/>
    <lineage>
        <taxon>Bacteria</taxon>
        <taxon>Bacillati</taxon>
        <taxon>Bacillota</taxon>
        <taxon>Bacilli</taxon>
        <taxon>Bacillales</taxon>
        <taxon>Alicyclobacillaceae</taxon>
        <taxon>Effusibacillus</taxon>
    </lineage>
</organism>
<comment type="caution">
    <text evidence="2">The sequence shown here is derived from an EMBL/GenBank/DDBJ whole genome shotgun (WGS) entry which is preliminary data.</text>
</comment>
<dbReference type="SUPFAM" id="SSF109604">
    <property type="entry name" value="HD-domain/PDEase-like"/>
    <property type="match status" value="1"/>
</dbReference>
<dbReference type="EMBL" id="JBHSHC010000154">
    <property type="protein sequence ID" value="MFC4770002.1"/>
    <property type="molecule type" value="Genomic_DNA"/>
</dbReference>
<keyword evidence="3" id="KW-1185">Reference proteome</keyword>
<proteinExistence type="predicted"/>
<evidence type="ECO:0000256" key="1">
    <source>
        <dbReference type="ARBA" id="ARBA00022741"/>
    </source>
</evidence>
<accession>A0ABV9Q900</accession>
<evidence type="ECO:0000313" key="2">
    <source>
        <dbReference type="EMBL" id="MFC4770002.1"/>
    </source>
</evidence>
<dbReference type="RefSeq" id="WP_380029178.1">
    <property type="nucleotide sequence ID" value="NZ_JBHSHC010000154.1"/>
</dbReference>
<dbReference type="PANTHER" id="PTHR47545:SF2">
    <property type="entry name" value="CC-ADDING TRNA NUCLEOTIDYLTRANSFERASE"/>
    <property type="match status" value="1"/>
</dbReference>
<dbReference type="InterPro" id="IPR027417">
    <property type="entry name" value="P-loop_NTPase"/>
</dbReference>
<gene>
    <name evidence="2" type="ORF">ACFO8Q_22225</name>
</gene>
<dbReference type="PANTHER" id="PTHR47545">
    <property type="entry name" value="MULTIFUNCTIONAL CCA PROTEIN"/>
    <property type="match status" value="1"/>
</dbReference>
<dbReference type="Gene3D" id="3.40.50.300">
    <property type="entry name" value="P-loop containing nucleotide triphosphate hydrolases"/>
    <property type="match status" value="1"/>
</dbReference>
<evidence type="ECO:0008006" key="4">
    <source>
        <dbReference type="Google" id="ProtNLM"/>
    </source>
</evidence>
<evidence type="ECO:0000313" key="3">
    <source>
        <dbReference type="Proteomes" id="UP001596002"/>
    </source>
</evidence>